<name>Q86526_9VIRU</name>
<sequence length="125" mass="13696">MPFSYVGKSGVIFGEHAGKSVCAAVKDAVSVFPDLEGFGWPERGSKAELDFPHPPSRPVQQNGMSPRARASSPITPRKVPKSPPQAMPQGRVEVRRHLRRSRKNPLRNRRSELRFLAGGAARGPC</sequence>
<dbReference type="Proteomes" id="UP000232584">
    <property type="component" value="Genome"/>
</dbReference>
<proteinExistence type="predicted"/>
<organism evidence="2">
    <name type="scientific">Rice yellow mottle virus</name>
    <dbReference type="NCBI Taxonomy" id="31744"/>
    <lineage>
        <taxon>Viruses</taxon>
        <taxon>Riboviria</taxon>
        <taxon>Orthornavirae</taxon>
        <taxon>Pisuviricota</taxon>
        <taxon>Pisoniviricetes</taxon>
        <taxon>Sobelivirales</taxon>
        <taxon>Solemoviridae</taxon>
        <taxon>Sobemovirus</taxon>
        <taxon>Sobemovirus RYMV</taxon>
    </lineage>
</organism>
<evidence type="ECO:0000256" key="1">
    <source>
        <dbReference type="SAM" id="MobiDB-lite"/>
    </source>
</evidence>
<feature type="region of interest" description="Disordered" evidence="1">
    <location>
        <begin position="43"/>
        <end position="125"/>
    </location>
</feature>
<dbReference type="EMBL" id="L20893">
    <property type="protein sequence ID" value="AAA72031.1"/>
    <property type="molecule type" value="Genomic_RNA"/>
</dbReference>
<evidence type="ECO:0000313" key="2">
    <source>
        <dbReference type="EMBL" id="AAA72031.1"/>
    </source>
</evidence>
<reference evidence="2" key="1">
    <citation type="journal article" date="1994" name="J. Gen. Virol.">
        <title>Nucleotide sequence and genome characterization of rice yellow mottle virus RNA.</title>
        <authorList>
            <person name="Yassi M.N."/>
            <person name="Ritzenthaler C."/>
            <person name="Brugidou C."/>
            <person name="Fauquet C."/>
            <person name="Beachy R.N."/>
        </authorList>
    </citation>
    <scope>NUCLEOTIDE SEQUENCE [LARGE SCALE GENOMIC DNA]</scope>
</reference>
<accession>Q86526</accession>
<protein>
    <submittedName>
        <fullName evidence="2">Uncharacterized protein</fullName>
    </submittedName>
</protein>
<feature type="compositionally biased region" description="Basic residues" evidence="1">
    <location>
        <begin position="94"/>
        <end position="108"/>
    </location>
</feature>